<sequence length="409" mass="44313">MSTNWAGNVTFSAATTEHPRSLDEVHRLVADAEAAHVVGTGHSFSTVADTTGTLIGLDGLPEVFETDGNTARISAGTRLARLADLLQARDLALPAMPSLPHITIAGACATATHGSGNGVPSLASLVREIDLVTADGATRTLTRGRDEDFDGAVVSFGALGVITAMTLDVVPTFDVEQRVFDDMPFDALVEHADAVFSSAYSVSAFTTWQGVAHVFTKRRTTDDLPDLTWTGATEATGPRHPVPGQPTVHCTAQLGEPGPWHERLPHFRADFTPSVGAELQSEYFVAREHAADALKALNGLSEHVTPLLLTSEVRTVAADAQWLSTVHGRDSVAFHFTWRPDDRGVRRALRRIEDALGPWDPRPHWGKLTELTDVAARYPHRDRFVDLRRRLDPTGKFRNALVDSWFAGA</sequence>
<protein>
    <submittedName>
        <fullName evidence="3">FAD-binding protein</fullName>
    </submittedName>
</protein>
<dbReference type="InterPro" id="IPR016169">
    <property type="entry name" value="FAD-bd_PCMH_sub2"/>
</dbReference>
<dbReference type="InterPro" id="IPR016166">
    <property type="entry name" value="FAD-bd_PCMH"/>
</dbReference>
<dbReference type="EMBL" id="JBHSJB010000027">
    <property type="protein sequence ID" value="MFC5057269.1"/>
    <property type="molecule type" value="Genomic_DNA"/>
</dbReference>
<organism evidence="3 4">
    <name type="scientific">Saccharothrix xinjiangensis</name>
    <dbReference type="NCBI Taxonomy" id="204798"/>
    <lineage>
        <taxon>Bacteria</taxon>
        <taxon>Bacillati</taxon>
        <taxon>Actinomycetota</taxon>
        <taxon>Actinomycetes</taxon>
        <taxon>Pseudonocardiales</taxon>
        <taxon>Pseudonocardiaceae</taxon>
        <taxon>Saccharothrix</taxon>
    </lineage>
</organism>
<dbReference type="Gene3D" id="3.30.70.2520">
    <property type="match status" value="1"/>
</dbReference>
<evidence type="ECO:0000313" key="3">
    <source>
        <dbReference type="EMBL" id="MFC5057269.1"/>
    </source>
</evidence>
<evidence type="ECO:0000313" key="4">
    <source>
        <dbReference type="Proteomes" id="UP001595833"/>
    </source>
</evidence>
<gene>
    <name evidence="3" type="ORF">ACFPFM_26430</name>
</gene>
<dbReference type="InterPro" id="IPR006094">
    <property type="entry name" value="Oxid_FAD_bind_N"/>
</dbReference>
<dbReference type="Proteomes" id="UP001595833">
    <property type="component" value="Unassembled WGS sequence"/>
</dbReference>
<dbReference type="Gene3D" id="3.30.70.2530">
    <property type="match status" value="1"/>
</dbReference>
<dbReference type="InterPro" id="IPR010031">
    <property type="entry name" value="FAD_lactone_oxidase-like"/>
</dbReference>
<dbReference type="SUPFAM" id="SSF56176">
    <property type="entry name" value="FAD-binding/transporter-associated domain-like"/>
    <property type="match status" value="1"/>
</dbReference>
<name>A0ABV9Y7D7_9PSEU</name>
<dbReference type="Gene3D" id="3.30.465.10">
    <property type="match status" value="1"/>
</dbReference>
<proteinExistence type="predicted"/>
<dbReference type="InterPro" id="IPR036318">
    <property type="entry name" value="FAD-bd_PCMH-like_sf"/>
</dbReference>
<reference evidence="4" key="1">
    <citation type="journal article" date="2019" name="Int. J. Syst. Evol. Microbiol.">
        <title>The Global Catalogue of Microorganisms (GCM) 10K type strain sequencing project: providing services to taxonomists for standard genome sequencing and annotation.</title>
        <authorList>
            <consortium name="The Broad Institute Genomics Platform"/>
            <consortium name="The Broad Institute Genome Sequencing Center for Infectious Disease"/>
            <person name="Wu L."/>
            <person name="Ma J."/>
        </authorList>
    </citation>
    <scope>NUCLEOTIDE SEQUENCE [LARGE SCALE GENOMIC DNA]</scope>
    <source>
        <strain evidence="4">KCTC 12848</strain>
    </source>
</reference>
<dbReference type="PIRSF" id="PIRSF000136">
    <property type="entry name" value="LGO_GLO"/>
    <property type="match status" value="1"/>
</dbReference>
<dbReference type="RefSeq" id="WP_344037198.1">
    <property type="nucleotide sequence ID" value="NZ_BAAAKE010000006.1"/>
</dbReference>
<dbReference type="Gene3D" id="1.10.45.10">
    <property type="entry name" value="Vanillyl-alcohol Oxidase, Chain A, domain 4"/>
    <property type="match status" value="1"/>
</dbReference>
<keyword evidence="4" id="KW-1185">Reference proteome</keyword>
<evidence type="ECO:0000259" key="2">
    <source>
        <dbReference type="PROSITE" id="PS51387"/>
    </source>
</evidence>
<dbReference type="Pfam" id="PF01565">
    <property type="entry name" value="FAD_binding_4"/>
    <property type="match status" value="1"/>
</dbReference>
<dbReference type="PANTHER" id="PTHR43762">
    <property type="entry name" value="L-GULONOLACTONE OXIDASE"/>
    <property type="match status" value="1"/>
</dbReference>
<dbReference type="PROSITE" id="PS51387">
    <property type="entry name" value="FAD_PCMH"/>
    <property type="match status" value="1"/>
</dbReference>
<dbReference type="InterPro" id="IPR016171">
    <property type="entry name" value="Vanillyl_alc_oxidase_C-sub2"/>
</dbReference>
<feature type="domain" description="FAD-binding PCMH-type" evidence="2">
    <location>
        <begin position="9"/>
        <end position="172"/>
    </location>
</feature>
<dbReference type="PANTHER" id="PTHR43762:SF1">
    <property type="entry name" value="D-ARABINONO-1,4-LACTONE OXIDASE"/>
    <property type="match status" value="1"/>
</dbReference>
<dbReference type="InterPro" id="IPR016167">
    <property type="entry name" value="FAD-bd_PCMH_sub1"/>
</dbReference>
<keyword evidence="1" id="KW-0560">Oxidoreductase</keyword>
<dbReference type="InterPro" id="IPR007173">
    <property type="entry name" value="ALO_C"/>
</dbReference>
<dbReference type="Gene3D" id="3.30.43.10">
    <property type="entry name" value="Uridine Diphospho-n-acetylenolpyruvylglucosamine Reductase, domain 2"/>
    <property type="match status" value="1"/>
</dbReference>
<comment type="caution">
    <text evidence="3">The sequence shown here is derived from an EMBL/GenBank/DDBJ whole genome shotgun (WGS) entry which is preliminary data.</text>
</comment>
<evidence type="ECO:0000256" key="1">
    <source>
        <dbReference type="ARBA" id="ARBA00023002"/>
    </source>
</evidence>
<accession>A0ABV9Y7D7</accession>
<dbReference type="Pfam" id="PF04030">
    <property type="entry name" value="ALO"/>
    <property type="match status" value="1"/>
</dbReference>